<dbReference type="InterPro" id="IPR000719">
    <property type="entry name" value="Prot_kinase_dom"/>
</dbReference>
<feature type="non-terminal residue" evidence="6">
    <location>
        <position position="1"/>
    </location>
</feature>
<dbReference type="Pfam" id="PF07714">
    <property type="entry name" value="PK_Tyr_Ser-Thr"/>
    <property type="match status" value="1"/>
</dbReference>
<accession>A9UQ44</accession>
<evidence type="ECO:0000256" key="2">
    <source>
        <dbReference type="ARBA" id="ARBA00022741"/>
    </source>
</evidence>
<dbReference type="InterPro" id="IPR001245">
    <property type="entry name" value="Ser-Thr/Tyr_kinase_cat_dom"/>
</dbReference>
<evidence type="ECO:0000313" key="6">
    <source>
        <dbReference type="EMBL" id="EDQ92983.1"/>
    </source>
</evidence>
<dbReference type="PANTHER" id="PTHR44329">
    <property type="entry name" value="SERINE/THREONINE-PROTEIN KINASE TNNI3K-RELATED"/>
    <property type="match status" value="1"/>
</dbReference>
<keyword evidence="3" id="KW-0418">Kinase</keyword>
<dbReference type="KEGG" id="mbr:MONBRDRAFT_2266"/>
<keyword evidence="7" id="KW-1185">Reference proteome</keyword>
<dbReference type="InterPro" id="IPR051681">
    <property type="entry name" value="Ser/Thr_Kinases-Pseudokinases"/>
</dbReference>
<dbReference type="RefSeq" id="XP_001742745.1">
    <property type="nucleotide sequence ID" value="XM_001742693.1"/>
</dbReference>
<dbReference type="SMART" id="SM00220">
    <property type="entry name" value="S_TKc"/>
    <property type="match status" value="1"/>
</dbReference>
<evidence type="ECO:0000256" key="1">
    <source>
        <dbReference type="ARBA" id="ARBA00022679"/>
    </source>
</evidence>
<keyword evidence="4" id="KW-0067">ATP-binding</keyword>
<keyword evidence="1" id="KW-0808">Transferase</keyword>
<dbReference type="EMBL" id="CH991543">
    <property type="protein sequence ID" value="EDQ92983.1"/>
    <property type="molecule type" value="Genomic_DNA"/>
</dbReference>
<gene>
    <name evidence="6" type="ORF">MONBRDRAFT_2266</name>
</gene>
<evidence type="ECO:0000259" key="5">
    <source>
        <dbReference type="PROSITE" id="PS50011"/>
    </source>
</evidence>
<keyword evidence="2" id="KW-0547">Nucleotide-binding</keyword>
<dbReference type="Gene3D" id="1.10.510.10">
    <property type="entry name" value="Transferase(Phosphotransferase) domain 1"/>
    <property type="match status" value="1"/>
</dbReference>
<protein>
    <recommendedName>
        <fullName evidence="5">Protein kinase domain-containing protein</fullName>
    </recommendedName>
</protein>
<dbReference type="GO" id="GO:0005737">
    <property type="term" value="C:cytoplasm"/>
    <property type="evidence" value="ECO:0000318"/>
    <property type="project" value="GO_Central"/>
</dbReference>
<name>A9UQ44_MONBE</name>
<proteinExistence type="predicted"/>
<organism evidence="6 7">
    <name type="scientific">Monosiga brevicollis</name>
    <name type="common">Choanoflagellate</name>
    <dbReference type="NCBI Taxonomy" id="81824"/>
    <lineage>
        <taxon>Eukaryota</taxon>
        <taxon>Choanoflagellata</taxon>
        <taxon>Craspedida</taxon>
        <taxon>Salpingoecidae</taxon>
        <taxon>Monosiga</taxon>
    </lineage>
</organism>
<evidence type="ECO:0000256" key="3">
    <source>
        <dbReference type="ARBA" id="ARBA00022777"/>
    </source>
</evidence>
<dbReference type="InterPro" id="IPR008271">
    <property type="entry name" value="Ser/Thr_kinase_AS"/>
</dbReference>
<dbReference type="GO" id="GO:0007165">
    <property type="term" value="P:signal transduction"/>
    <property type="evidence" value="ECO:0000318"/>
    <property type="project" value="GO_Central"/>
</dbReference>
<feature type="non-terminal residue" evidence="6">
    <location>
        <position position="192"/>
    </location>
</feature>
<dbReference type="GO" id="GO:0004672">
    <property type="term" value="F:protein kinase activity"/>
    <property type="evidence" value="ECO:0000318"/>
    <property type="project" value="GO_Central"/>
</dbReference>
<dbReference type="AlphaFoldDB" id="A9UQ44"/>
<dbReference type="GO" id="GO:0005524">
    <property type="term" value="F:ATP binding"/>
    <property type="evidence" value="ECO:0007669"/>
    <property type="project" value="UniProtKB-KW"/>
</dbReference>
<dbReference type="CDD" id="cd13999">
    <property type="entry name" value="STKc_MAP3K-like"/>
    <property type="match status" value="1"/>
</dbReference>
<dbReference type="PANTHER" id="PTHR44329:SF288">
    <property type="entry name" value="MITOGEN-ACTIVATED PROTEIN KINASE KINASE KINASE 20"/>
    <property type="match status" value="1"/>
</dbReference>
<dbReference type="Proteomes" id="UP000001357">
    <property type="component" value="Unassembled WGS sequence"/>
</dbReference>
<dbReference type="PROSITE" id="PS00108">
    <property type="entry name" value="PROTEIN_KINASE_ST"/>
    <property type="match status" value="1"/>
</dbReference>
<dbReference type="STRING" id="81824.A9UQ44"/>
<dbReference type="eggNOG" id="KOG0192">
    <property type="taxonomic scope" value="Eukaryota"/>
</dbReference>
<evidence type="ECO:0000256" key="4">
    <source>
        <dbReference type="ARBA" id="ARBA00022840"/>
    </source>
</evidence>
<feature type="domain" description="Protein kinase" evidence="5">
    <location>
        <begin position="1"/>
        <end position="192"/>
    </location>
</feature>
<dbReference type="InParanoid" id="A9UQ44"/>
<sequence>QRELQTLSTLEHPNIVKLIGASSLSDQVILLTEFCNAGSLFRALHDMQEVVYEMPWVCRISREVASGMAYLHSQHILHRDLKSQNVLLHSTVHARICDFGLAKQSDHMTKMTGTPGTPAWMAPEVIRAEPSGMPSDVYSFAIVLWEIVCRQVPWQGMEATQVLFAVAAFNKRPPIPQDCPANLQELIRACWD</sequence>
<dbReference type="GeneID" id="5887376"/>
<dbReference type="InterPro" id="IPR011009">
    <property type="entry name" value="Kinase-like_dom_sf"/>
</dbReference>
<dbReference type="PRINTS" id="PR00109">
    <property type="entry name" value="TYRKINASE"/>
</dbReference>
<dbReference type="OMA" id="HARICDF"/>
<dbReference type="PROSITE" id="PS50011">
    <property type="entry name" value="PROTEIN_KINASE_DOM"/>
    <property type="match status" value="1"/>
</dbReference>
<evidence type="ECO:0000313" key="7">
    <source>
        <dbReference type="Proteomes" id="UP000001357"/>
    </source>
</evidence>
<reference evidence="6 7" key="1">
    <citation type="journal article" date="2008" name="Nature">
        <title>The genome of the choanoflagellate Monosiga brevicollis and the origin of metazoans.</title>
        <authorList>
            <consortium name="JGI Sequencing"/>
            <person name="King N."/>
            <person name="Westbrook M.J."/>
            <person name="Young S.L."/>
            <person name="Kuo A."/>
            <person name="Abedin M."/>
            <person name="Chapman J."/>
            <person name="Fairclough S."/>
            <person name="Hellsten U."/>
            <person name="Isogai Y."/>
            <person name="Letunic I."/>
            <person name="Marr M."/>
            <person name="Pincus D."/>
            <person name="Putnam N."/>
            <person name="Rokas A."/>
            <person name="Wright K.J."/>
            <person name="Zuzow R."/>
            <person name="Dirks W."/>
            <person name="Good M."/>
            <person name="Goodstein D."/>
            <person name="Lemons D."/>
            <person name="Li W."/>
            <person name="Lyons J.B."/>
            <person name="Morris A."/>
            <person name="Nichols S."/>
            <person name="Richter D.J."/>
            <person name="Salamov A."/>
            <person name="Bork P."/>
            <person name="Lim W.A."/>
            <person name="Manning G."/>
            <person name="Miller W.T."/>
            <person name="McGinnis W."/>
            <person name="Shapiro H."/>
            <person name="Tjian R."/>
            <person name="Grigoriev I.V."/>
            <person name="Rokhsar D."/>
        </authorList>
    </citation>
    <scope>NUCLEOTIDE SEQUENCE [LARGE SCALE GENOMIC DNA]</scope>
    <source>
        <strain evidence="7">MX1 / ATCC 50154</strain>
    </source>
</reference>
<dbReference type="SUPFAM" id="SSF56112">
    <property type="entry name" value="Protein kinase-like (PK-like)"/>
    <property type="match status" value="1"/>
</dbReference>